<dbReference type="InterPro" id="IPR037278">
    <property type="entry name" value="ARFGAP/RecO"/>
</dbReference>
<dbReference type="PROSITE" id="PS50115">
    <property type="entry name" value="ARFGAP"/>
    <property type="match status" value="1"/>
</dbReference>
<feature type="transmembrane region" description="Helical" evidence="2">
    <location>
        <begin position="146"/>
        <end position="166"/>
    </location>
</feature>
<dbReference type="SUPFAM" id="SSF57863">
    <property type="entry name" value="ArfGap/RecO-like zinc finger"/>
    <property type="match status" value="1"/>
</dbReference>
<dbReference type="InterPro" id="IPR001164">
    <property type="entry name" value="ArfGAP_dom"/>
</dbReference>
<keyword evidence="1" id="KW-0863">Zinc-finger</keyword>
<dbReference type="SMART" id="SM00105">
    <property type="entry name" value="ArfGap"/>
    <property type="match status" value="1"/>
</dbReference>
<keyword evidence="2" id="KW-0472">Membrane</keyword>
<dbReference type="PRINTS" id="PR00405">
    <property type="entry name" value="REVINTRACTNG"/>
</dbReference>
<feature type="transmembrane region" description="Helical" evidence="2">
    <location>
        <begin position="243"/>
        <end position="274"/>
    </location>
</feature>
<dbReference type="PANTHER" id="PTHR45705:SF1">
    <property type="entry name" value="FI20236P1"/>
    <property type="match status" value="1"/>
</dbReference>
<dbReference type="InterPro" id="IPR038508">
    <property type="entry name" value="ArfGAP_dom_sf"/>
</dbReference>
<evidence type="ECO:0000256" key="2">
    <source>
        <dbReference type="SAM" id="Phobius"/>
    </source>
</evidence>
<organism evidence="4 5">
    <name type="scientific">Tritrichomonas musculus</name>
    <dbReference type="NCBI Taxonomy" id="1915356"/>
    <lineage>
        <taxon>Eukaryota</taxon>
        <taxon>Metamonada</taxon>
        <taxon>Parabasalia</taxon>
        <taxon>Tritrichomonadida</taxon>
        <taxon>Tritrichomonadidae</taxon>
        <taxon>Tritrichomonas</taxon>
    </lineage>
</organism>
<proteinExistence type="predicted"/>
<feature type="domain" description="Arf-GAP" evidence="3">
    <location>
        <begin position="6"/>
        <end position="126"/>
    </location>
</feature>
<gene>
    <name evidence="4" type="ORF">M9Y10_018571</name>
</gene>
<keyword evidence="2" id="KW-0812">Transmembrane</keyword>
<dbReference type="InterPro" id="IPR051718">
    <property type="entry name" value="ARF_GTPase-activating"/>
</dbReference>
<dbReference type="Gene3D" id="1.10.220.150">
    <property type="entry name" value="Arf GTPase activating protein"/>
    <property type="match status" value="1"/>
</dbReference>
<evidence type="ECO:0000313" key="4">
    <source>
        <dbReference type="EMBL" id="KAK8849978.1"/>
    </source>
</evidence>
<dbReference type="EMBL" id="JAPFFF010000025">
    <property type="protein sequence ID" value="KAK8849978.1"/>
    <property type="molecule type" value="Genomic_DNA"/>
</dbReference>
<evidence type="ECO:0000313" key="5">
    <source>
        <dbReference type="Proteomes" id="UP001470230"/>
    </source>
</evidence>
<dbReference type="Proteomes" id="UP001470230">
    <property type="component" value="Unassembled WGS sequence"/>
</dbReference>
<protein>
    <recommendedName>
        <fullName evidence="3">Arf-GAP domain-containing protein</fullName>
    </recommendedName>
</protein>
<accession>A0ABR2HNT5</accession>
<dbReference type="PANTHER" id="PTHR45705">
    <property type="entry name" value="FI20236P1"/>
    <property type="match status" value="1"/>
</dbReference>
<keyword evidence="1" id="KW-0479">Metal-binding</keyword>
<name>A0ABR2HNT5_9EUKA</name>
<dbReference type="CDD" id="cd08204">
    <property type="entry name" value="ArfGap"/>
    <property type="match status" value="1"/>
</dbReference>
<keyword evidence="1" id="KW-0862">Zinc</keyword>
<sequence length="275" mass="31105">MTKNQAAIISELLSIPGNNICADCHASNPRYVSTKFGIFICQGCSKYHQTLNNGQNCIKSIDNDSFTRYNLDLLKQAGNQNSNKYYEYSLPSNFNRPNPNNSKEMLEFIQNKYDKKKWSDKNKFSPTNFKFLNSDIVTDLRVLTSAAVKLFILALFVIFLILLLIFKRCGLILLIKAISLAYIIVFEIISLMLNNDIFYLSFGLFAEFIFGAISFGKYKSITILLSAKIIEVGINGKSINWPLLFIAAALIYFGFGFWASFSTMALLASLIFILI</sequence>
<dbReference type="Pfam" id="PF01412">
    <property type="entry name" value="ArfGap"/>
    <property type="match status" value="1"/>
</dbReference>
<keyword evidence="5" id="KW-1185">Reference proteome</keyword>
<evidence type="ECO:0000256" key="1">
    <source>
        <dbReference type="PROSITE-ProRule" id="PRU00288"/>
    </source>
</evidence>
<feature type="transmembrane region" description="Helical" evidence="2">
    <location>
        <begin position="197"/>
        <end position="216"/>
    </location>
</feature>
<comment type="caution">
    <text evidence="4">The sequence shown here is derived from an EMBL/GenBank/DDBJ whole genome shotgun (WGS) entry which is preliminary data.</text>
</comment>
<keyword evidence="2" id="KW-1133">Transmembrane helix</keyword>
<evidence type="ECO:0000259" key="3">
    <source>
        <dbReference type="PROSITE" id="PS50115"/>
    </source>
</evidence>
<feature type="transmembrane region" description="Helical" evidence="2">
    <location>
        <begin position="173"/>
        <end position="191"/>
    </location>
</feature>
<reference evidence="4 5" key="1">
    <citation type="submission" date="2024-04" db="EMBL/GenBank/DDBJ databases">
        <title>Tritrichomonas musculus Genome.</title>
        <authorList>
            <person name="Alves-Ferreira E."/>
            <person name="Grigg M."/>
            <person name="Lorenzi H."/>
            <person name="Galac M."/>
        </authorList>
    </citation>
    <scope>NUCLEOTIDE SEQUENCE [LARGE SCALE GENOMIC DNA]</scope>
    <source>
        <strain evidence="4 5">EAF2021</strain>
    </source>
</reference>